<keyword evidence="6" id="KW-0539">Nucleus</keyword>
<dbReference type="InParanoid" id="A0A1Q3CM41"/>
<keyword evidence="2" id="KW-0677">Repeat</keyword>
<evidence type="ECO:0000256" key="4">
    <source>
        <dbReference type="ARBA" id="ARBA00023125"/>
    </source>
</evidence>
<reference evidence="10" key="1">
    <citation type="submission" date="2016-04" db="EMBL/GenBank/DDBJ databases">
        <title>Cephalotus genome sequencing.</title>
        <authorList>
            <person name="Fukushima K."/>
            <person name="Hasebe M."/>
            <person name="Fang X."/>
        </authorList>
    </citation>
    <scope>NUCLEOTIDE SEQUENCE [LARGE SCALE GENOMIC DNA]</scope>
    <source>
        <strain evidence="10">cv. St1</strain>
    </source>
</reference>
<evidence type="ECO:0000259" key="8">
    <source>
        <dbReference type="PROSITE" id="PS50090"/>
    </source>
</evidence>
<evidence type="ECO:0000256" key="2">
    <source>
        <dbReference type="ARBA" id="ARBA00022737"/>
    </source>
</evidence>
<dbReference type="Proteomes" id="UP000187406">
    <property type="component" value="Unassembled WGS sequence"/>
</dbReference>
<proteinExistence type="predicted"/>
<comment type="caution">
    <text evidence="9">The sequence shown here is derived from an EMBL/GenBank/DDBJ whole genome shotgun (WGS) entry which is preliminary data.</text>
</comment>
<dbReference type="GO" id="GO:0005634">
    <property type="term" value="C:nucleus"/>
    <property type="evidence" value="ECO:0007669"/>
    <property type="project" value="UniProtKB-SubCell"/>
</dbReference>
<gene>
    <name evidence="9" type="ORF">CFOL_v3_24630</name>
</gene>
<feature type="domain" description="Myb-like" evidence="8">
    <location>
        <begin position="481"/>
        <end position="541"/>
    </location>
</feature>
<evidence type="ECO:0000256" key="6">
    <source>
        <dbReference type="ARBA" id="ARBA00023242"/>
    </source>
</evidence>
<feature type="compositionally biased region" description="Polar residues" evidence="7">
    <location>
        <begin position="358"/>
        <end position="373"/>
    </location>
</feature>
<feature type="region of interest" description="Disordered" evidence="7">
    <location>
        <begin position="181"/>
        <end position="227"/>
    </location>
</feature>
<feature type="compositionally biased region" description="Acidic residues" evidence="7">
    <location>
        <begin position="205"/>
        <end position="221"/>
    </location>
</feature>
<dbReference type="InterPro" id="IPR044822">
    <property type="entry name" value="Myb_DNA-bind_4"/>
</dbReference>
<dbReference type="Pfam" id="PF13837">
    <property type="entry name" value="Myb_DNA-bind_4"/>
    <property type="match status" value="2"/>
</dbReference>
<dbReference type="PROSITE" id="PS50090">
    <property type="entry name" value="MYB_LIKE"/>
    <property type="match status" value="2"/>
</dbReference>
<feature type="domain" description="Myb-like" evidence="8">
    <location>
        <begin position="102"/>
        <end position="161"/>
    </location>
</feature>
<keyword evidence="3" id="KW-0805">Transcription regulation</keyword>
<dbReference type="EMBL" id="BDDD01002344">
    <property type="protein sequence ID" value="GAV81171.1"/>
    <property type="molecule type" value="Genomic_DNA"/>
</dbReference>
<keyword evidence="4" id="KW-0238">DNA-binding</keyword>
<feature type="compositionally biased region" description="Polar residues" evidence="7">
    <location>
        <begin position="443"/>
        <end position="467"/>
    </location>
</feature>
<dbReference type="PANTHER" id="PTHR21654:SF61">
    <property type="entry name" value="TRIHELIX TRANSCRIPTION FACTOR GTL2"/>
    <property type="match status" value="1"/>
</dbReference>
<keyword evidence="5" id="KW-0804">Transcription</keyword>
<protein>
    <submittedName>
        <fullName evidence="9">Myb_DNA-bind_4 domain-containing protein</fullName>
    </submittedName>
</protein>
<evidence type="ECO:0000313" key="9">
    <source>
        <dbReference type="EMBL" id="GAV81171.1"/>
    </source>
</evidence>
<dbReference type="InterPro" id="IPR001005">
    <property type="entry name" value="SANT/Myb"/>
</dbReference>
<feature type="compositionally biased region" description="Low complexity" evidence="7">
    <location>
        <begin position="429"/>
        <end position="442"/>
    </location>
</feature>
<organism evidence="9 10">
    <name type="scientific">Cephalotus follicularis</name>
    <name type="common">Albany pitcher plant</name>
    <dbReference type="NCBI Taxonomy" id="3775"/>
    <lineage>
        <taxon>Eukaryota</taxon>
        <taxon>Viridiplantae</taxon>
        <taxon>Streptophyta</taxon>
        <taxon>Embryophyta</taxon>
        <taxon>Tracheophyta</taxon>
        <taxon>Spermatophyta</taxon>
        <taxon>Magnoliopsida</taxon>
        <taxon>eudicotyledons</taxon>
        <taxon>Gunneridae</taxon>
        <taxon>Pentapetalae</taxon>
        <taxon>rosids</taxon>
        <taxon>fabids</taxon>
        <taxon>Oxalidales</taxon>
        <taxon>Cephalotaceae</taxon>
        <taxon>Cephalotus</taxon>
    </lineage>
</organism>
<evidence type="ECO:0000256" key="5">
    <source>
        <dbReference type="ARBA" id="ARBA00023163"/>
    </source>
</evidence>
<dbReference type="AlphaFoldDB" id="A0A1Q3CM41"/>
<evidence type="ECO:0000256" key="1">
    <source>
        <dbReference type="ARBA" id="ARBA00004123"/>
    </source>
</evidence>
<dbReference type="FunFam" id="1.10.10.60:FF:000061">
    <property type="entry name" value="Trihelix transcription factor GT-2"/>
    <property type="match status" value="2"/>
</dbReference>
<evidence type="ECO:0000256" key="3">
    <source>
        <dbReference type="ARBA" id="ARBA00023015"/>
    </source>
</evidence>
<sequence>MFDGVPDHQLHQFIASRNTSLPLPLSFPPLHGTSTTTSTTFPSFDPYNTFNSHQHVPIVLHPNYLHPLHQLSTPQQRNEEKEENDNNNLVAMSLEIARERSTPEVLIDPWSNDEVLALLRVRSSIENWFPEFTWEQVSRKLSEMGFKRSAEKCKEKFEEESRYFNNINYNKSYRAFSELEEVSTHGDNSQVEAEKNKKKMNKPSEEEEDEDKMENLEEDSREDQTVKNPCDQVGEKVVNYNKSDRKYKKRKRDIKFDMFKDFCEEIVHKMMAQQEELHNKLIEDMVKRDEEKTARDEAWKKQEMDRIEKELEMRTHEQAIVGDRQNAIINFLKKFTSSTSFEIQIFGDRNGEDLDEVLNSSNPPTSSSIVTQNPSPPGDIVNNQNNAEALLPSSCTMILGHQNSGSSSSQINPIRPTSSTEILPPQNPTPTTLKVTTPSTLPQNPSSLKTHKNPSTSTPFPIQRFHQNPTSTIDEEDFGKRWPREEVLALINIRCNLHNNGEDKELGATKAPLWERISQGMLELGYKRSAKRCKEKWENINKYYRKTKNVNKKRPLDSRTCPYFHQLTTLYNEGTLVAPNEGPENPLASPETDLPVPETSSSQGDDHSTMHAVKGEKHVVQAQGFDFEF</sequence>
<dbReference type="GO" id="GO:0006355">
    <property type="term" value="P:regulation of DNA-templated transcription"/>
    <property type="evidence" value="ECO:0007669"/>
    <property type="project" value="UniProtKB-ARBA"/>
</dbReference>
<dbReference type="GO" id="GO:0003677">
    <property type="term" value="F:DNA binding"/>
    <property type="evidence" value="ECO:0007669"/>
    <property type="project" value="UniProtKB-KW"/>
</dbReference>
<dbReference type="FunCoup" id="A0A1Q3CM41">
    <property type="interactions" value="41"/>
</dbReference>
<comment type="subcellular location">
    <subcellularLocation>
        <location evidence="1">Nucleus</location>
    </subcellularLocation>
</comment>
<feature type="region of interest" description="Disordered" evidence="7">
    <location>
        <begin position="354"/>
        <end position="376"/>
    </location>
</feature>
<dbReference type="Gene3D" id="1.10.10.60">
    <property type="entry name" value="Homeodomain-like"/>
    <property type="match status" value="2"/>
</dbReference>
<evidence type="ECO:0000313" key="10">
    <source>
        <dbReference type="Proteomes" id="UP000187406"/>
    </source>
</evidence>
<keyword evidence="10" id="KW-1185">Reference proteome</keyword>
<feature type="region of interest" description="Disordered" evidence="7">
    <location>
        <begin position="402"/>
        <end position="467"/>
    </location>
</feature>
<name>A0A1Q3CM41_CEPFO</name>
<feature type="region of interest" description="Disordered" evidence="7">
    <location>
        <begin position="578"/>
        <end position="609"/>
    </location>
</feature>
<dbReference type="OrthoDB" id="691673at2759"/>
<dbReference type="STRING" id="3775.A0A1Q3CM41"/>
<feature type="compositionally biased region" description="Polar residues" evidence="7">
    <location>
        <begin position="402"/>
        <end position="421"/>
    </location>
</feature>
<dbReference type="CDD" id="cd12203">
    <property type="entry name" value="GT1"/>
    <property type="match status" value="1"/>
</dbReference>
<accession>A0A1Q3CM41</accession>
<evidence type="ECO:0000256" key="7">
    <source>
        <dbReference type="SAM" id="MobiDB-lite"/>
    </source>
</evidence>
<dbReference type="PANTHER" id="PTHR21654">
    <property type="entry name" value="FI21293P1"/>
    <property type="match status" value="1"/>
</dbReference>